<feature type="region of interest" description="Disordered" evidence="1">
    <location>
        <begin position="1"/>
        <end position="24"/>
    </location>
</feature>
<accession>A0A367G669</accession>
<comment type="caution">
    <text evidence="2">The sequence shown here is derived from an EMBL/GenBank/DDBJ whole genome shotgun (WGS) entry which is preliminary data.</text>
</comment>
<evidence type="ECO:0008006" key="4">
    <source>
        <dbReference type="Google" id="ProtNLM"/>
    </source>
</evidence>
<dbReference type="RefSeq" id="WP_113992624.1">
    <property type="nucleotide sequence ID" value="NZ_CP065376.1"/>
</dbReference>
<evidence type="ECO:0000313" key="2">
    <source>
        <dbReference type="EMBL" id="RCH45978.1"/>
    </source>
</evidence>
<evidence type="ECO:0000256" key="1">
    <source>
        <dbReference type="SAM" id="MobiDB-lite"/>
    </source>
</evidence>
<dbReference type="EMBL" id="PXUP01000010">
    <property type="protein sequence ID" value="RCH45978.1"/>
    <property type="molecule type" value="Genomic_DNA"/>
</dbReference>
<evidence type="ECO:0000313" key="3">
    <source>
        <dbReference type="Proteomes" id="UP000252378"/>
    </source>
</evidence>
<dbReference type="Proteomes" id="UP000252378">
    <property type="component" value="Unassembled WGS sequence"/>
</dbReference>
<feature type="compositionally biased region" description="Polar residues" evidence="1">
    <location>
        <begin position="1"/>
        <end position="10"/>
    </location>
</feature>
<sequence length="61" mass="6847">MQDKATNPGKTSRPEKNPLDAKTTYHIGNRSFVVEPVFKEESPDTLGSVLLRLMKSESEKL</sequence>
<reference evidence="2 3" key="1">
    <citation type="submission" date="2018-03" db="EMBL/GenBank/DDBJ databases">
        <title>Complete genome sequencing of Faecalibacterium prausnitzii strains isolated from the human gut.</title>
        <authorList>
            <person name="Fitzgerald B.C."/>
            <person name="Shkoporov A.N."/>
            <person name="Ross P.R."/>
            <person name="Hill C."/>
        </authorList>
    </citation>
    <scope>NUCLEOTIDE SEQUENCE [LARGE SCALE GENOMIC DNA]</scope>
    <source>
        <strain evidence="2 3">ATCC 27768</strain>
    </source>
</reference>
<proteinExistence type="predicted"/>
<name>A0A367G669_9FIRM</name>
<dbReference type="AlphaFoldDB" id="A0A367G669"/>
<organism evidence="2 3">
    <name type="scientific">Faecalibacterium prausnitzii</name>
    <dbReference type="NCBI Taxonomy" id="853"/>
    <lineage>
        <taxon>Bacteria</taxon>
        <taxon>Bacillati</taxon>
        <taxon>Bacillota</taxon>
        <taxon>Clostridia</taxon>
        <taxon>Eubacteriales</taxon>
        <taxon>Oscillospiraceae</taxon>
        <taxon>Faecalibacterium</taxon>
    </lineage>
</organism>
<protein>
    <recommendedName>
        <fullName evidence="4">Transposon-encoded protein TnpW</fullName>
    </recommendedName>
</protein>
<gene>
    <name evidence="2" type="ORF">C7J97_08525</name>
</gene>